<evidence type="ECO:0000256" key="2">
    <source>
        <dbReference type="ARBA" id="ARBA00022737"/>
    </source>
</evidence>
<keyword evidence="1" id="KW-0853">WD repeat</keyword>
<evidence type="ECO:0000256" key="1">
    <source>
        <dbReference type="ARBA" id="ARBA00022574"/>
    </source>
</evidence>
<comment type="pathway">
    <text evidence="3">Protein modification.</text>
</comment>
<reference evidence="4 5" key="1">
    <citation type="journal article" date="2024" name="G3 (Bethesda)">
        <title>Genome assembly of Hibiscus sabdariffa L. provides insights into metabolisms of medicinal natural products.</title>
        <authorList>
            <person name="Kim T."/>
        </authorList>
    </citation>
    <scope>NUCLEOTIDE SEQUENCE [LARGE SCALE GENOMIC DNA]</scope>
    <source>
        <strain evidence="4">TK-2024</strain>
        <tissue evidence="4">Old leaves</tissue>
    </source>
</reference>
<protein>
    <recommendedName>
        <fullName evidence="6">Diphthine methyltransferase</fullName>
    </recommendedName>
</protein>
<accession>A0ABR2GB03</accession>
<proteinExistence type="predicted"/>
<keyword evidence="5" id="KW-1185">Reference proteome</keyword>
<keyword evidence="2" id="KW-0677">Repeat</keyword>
<dbReference type="PANTHER" id="PTHR46042">
    <property type="entry name" value="DIPHTHINE METHYLTRANSFERASE"/>
    <property type="match status" value="1"/>
</dbReference>
<evidence type="ECO:0000313" key="4">
    <source>
        <dbReference type="EMBL" id="KAK8600088.1"/>
    </source>
</evidence>
<dbReference type="Gene3D" id="2.130.10.10">
    <property type="entry name" value="YVTN repeat-like/Quinoprotein amine dehydrogenase"/>
    <property type="match status" value="1"/>
</dbReference>
<dbReference type="Proteomes" id="UP001472677">
    <property type="component" value="Unassembled WGS sequence"/>
</dbReference>
<dbReference type="InterPro" id="IPR052415">
    <property type="entry name" value="Diphthine_MTase"/>
</dbReference>
<evidence type="ECO:0008006" key="6">
    <source>
        <dbReference type="Google" id="ProtNLM"/>
    </source>
</evidence>
<gene>
    <name evidence="4" type="ORF">V6N12_049947</name>
</gene>
<dbReference type="InterPro" id="IPR015943">
    <property type="entry name" value="WD40/YVTN_repeat-like_dom_sf"/>
</dbReference>
<organism evidence="4 5">
    <name type="scientific">Hibiscus sabdariffa</name>
    <name type="common">roselle</name>
    <dbReference type="NCBI Taxonomy" id="183260"/>
    <lineage>
        <taxon>Eukaryota</taxon>
        <taxon>Viridiplantae</taxon>
        <taxon>Streptophyta</taxon>
        <taxon>Embryophyta</taxon>
        <taxon>Tracheophyta</taxon>
        <taxon>Spermatophyta</taxon>
        <taxon>Magnoliopsida</taxon>
        <taxon>eudicotyledons</taxon>
        <taxon>Gunneridae</taxon>
        <taxon>Pentapetalae</taxon>
        <taxon>rosids</taxon>
        <taxon>malvids</taxon>
        <taxon>Malvales</taxon>
        <taxon>Malvaceae</taxon>
        <taxon>Malvoideae</taxon>
        <taxon>Hibiscus</taxon>
    </lineage>
</organism>
<sequence>MKCPAEQWTWLTAHCYLEGNADAVEFCPHDGYQNVLAASTYTLKEGEQPNRVGSISLFDVNAGNLELFHRVDTAGIFDIKWSSVGSSARPLLAQADADGYLRLYSLEGCSKEEKPRDSNGSTNADYPMSLGKQTACLLCCSIHVFMLFDAWDLRSISRPVNEASVCLGGGVWRIKHHPFVSDLVLAACMHNGFAIVKIGDLKPEVVEAYNQHGSLADGADWQRAKILPGGKTKSTTVATCSYHDRLLRLWMLKSDNICCI</sequence>
<name>A0ABR2GB03_9ROSI</name>
<evidence type="ECO:0000313" key="5">
    <source>
        <dbReference type="Proteomes" id="UP001472677"/>
    </source>
</evidence>
<dbReference type="SUPFAM" id="SSF50978">
    <property type="entry name" value="WD40 repeat-like"/>
    <property type="match status" value="1"/>
</dbReference>
<comment type="caution">
    <text evidence="4">The sequence shown here is derived from an EMBL/GenBank/DDBJ whole genome shotgun (WGS) entry which is preliminary data.</text>
</comment>
<dbReference type="PANTHER" id="PTHR46042:SF1">
    <property type="entry name" value="DIPHTHINE METHYLTRANSFERASE"/>
    <property type="match status" value="1"/>
</dbReference>
<evidence type="ECO:0000256" key="3">
    <source>
        <dbReference type="ARBA" id="ARBA00043952"/>
    </source>
</evidence>
<dbReference type="EMBL" id="JBBPBM010000001">
    <property type="protein sequence ID" value="KAK8600088.1"/>
    <property type="molecule type" value="Genomic_DNA"/>
</dbReference>
<dbReference type="InterPro" id="IPR036322">
    <property type="entry name" value="WD40_repeat_dom_sf"/>
</dbReference>